<dbReference type="Gene3D" id="3.40.605.10">
    <property type="entry name" value="Aldehyde Dehydrogenase, Chain A, domain 1"/>
    <property type="match status" value="1"/>
</dbReference>
<evidence type="ECO:0000256" key="1">
    <source>
        <dbReference type="ARBA" id="ARBA00023002"/>
    </source>
</evidence>
<feature type="domain" description="Aldehyde dehydrogenase" evidence="2">
    <location>
        <begin position="3"/>
        <end position="177"/>
    </location>
</feature>
<keyword evidence="4" id="KW-1185">Reference proteome</keyword>
<dbReference type="EMBL" id="JAOQJV010000015">
    <property type="protein sequence ID" value="MCU6700606.1"/>
    <property type="molecule type" value="Genomic_DNA"/>
</dbReference>
<name>A0ABT2S7Q3_9FIRM</name>
<dbReference type="Pfam" id="PF00171">
    <property type="entry name" value="Aldedh"/>
    <property type="match status" value="1"/>
</dbReference>
<keyword evidence="1" id="KW-0560">Oxidoreductase</keyword>
<dbReference type="InterPro" id="IPR016161">
    <property type="entry name" value="Ald_DH/histidinol_DH"/>
</dbReference>
<organism evidence="3 4">
    <name type="scientific">Dorea ammoniilytica</name>
    <dbReference type="NCBI Taxonomy" id="2981788"/>
    <lineage>
        <taxon>Bacteria</taxon>
        <taxon>Bacillati</taxon>
        <taxon>Bacillota</taxon>
        <taxon>Clostridia</taxon>
        <taxon>Lachnospirales</taxon>
        <taxon>Lachnospiraceae</taxon>
        <taxon>Dorea</taxon>
    </lineage>
</organism>
<evidence type="ECO:0000259" key="2">
    <source>
        <dbReference type="Pfam" id="PF00171"/>
    </source>
</evidence>
<proteinExistence type="predicted"/>
<protein>
    <submittedName>
        <fullName evidence="3">Aldehyde dehydrogenase family protein</fullName>
    </submittedName>
</protein>
<gene>
    <name evidence="3" type="ORF">OCV65_10240</name>
</gene>
<evidence type="ECO:0000313" key="4">
    <source>
        <dbReference type="Proteomes" id="UP001207605"/>
    </source>
</evidence>
<dbReference type="InterPro" id="IPR015590">
    <property type="entry name" value="Aldehyde_DH_dom"/>
</dbReference>
<dbReference type="Proteomes" id="UP001207605">
    <property type="component" value="Unassembled WGS sequence"/>
</dbReference>
<accession>A0ABT2S7Q3</accession>
<reference evidence="3 4" key="1">
    <citation type="journal article" date="2021" name="ISME Commun">
        <title>Automated analysis of genomic sequences facilitates high-throughput and comprehensive description of bacteria.</title>
        <authorList>
            <person name="Hitch T.C.A."/>
        </authorList>
    </citation>
    <scope>NUCLEOTIDE SEQUENCE [LARGE SCALE GENOMIC DNA]</scope>
    <source>
        <strain evidence="3 4">Sanger_02</strain>
    </source>
</reference>
<dbReference type="SUPFAM" id="SSF53720">
    <property type="entry name" value="ALDH-like"/>
    <property type="match status" value="1"/>
</dbReference>
<comment type="caution">
    <text evidence="3">The sequence shown here is derived from an EMBL/GenBank/DDBJ whole genome shotgun (WGS) entry which is preliminary data.</text>
</comment>
<evidence type="ECO:0000313" key="3">
    <source>
        <dbReference type="EMBL" id="MCU6700606.1"/>
    </source>
</evidence>
<dbReference type="RefSeq" id="WP_262581955.1">
    <property type="nucleotide sequence ID" value="NZ_JAOQJV010000015.1"/>
</dbReference>
<sequence>MSTVEELVARSREAQKQFEFATQEQADAAARAVCKAVYDNQEMLGKMAAEESRMGDVNDKIAKCRNKSALIWESLKGKKSVGVIRRIEEKRMLEIAKPVGVVCAVLPSTNPVVTPMGNAAAALKTRNSIIFGPHPRGINVCKVVVDLFRKELAKLGLPEDLVLCLEEVSLEDSNKLMSMVDEIVATGGS</sequence>
<dbReference type="InterPro" id="IPR016162">
    <property type="entry name" value="Ald_DH_N"/>
</dbReference>